<dbReference type="AlphaFoldDB" id="A0A1F6NYL6"/>
<comment type="caution">
    <text evidence="1">The sequence shown here is derived from an EMBL/GenBank/DDBJ whole genome shotgun (WGS) entry which is preliminary data.</text>
</comment>
<sequence length="140" mass="15888">MVGFLNRFNPFKNNSVDGNTEEKPTFTAEEQTYQNMDTEAQTKVKSTFTAQEWNGGPKGQNDPRPKEYLTASKLINIAHEMGFKTSDSIGLEMRDRWNELIRKARAYGLNEAEVTELKEISNIIIDKLKVKTGTIPDVSE</sequence>
<proteinExistence type="predicted"/>
<evidence type="ECO:0000313" key="1">
    <source>
        <dbReference type="EMBL" id="OGH89017.1"/>
    </source>
</evidence>
<dbReference type="Proteomes" id="UP000178490">
    <property type="component" value="Unassembled WGS sequence"/>
</dbReference>
<name>A0A1F6NYL6_9BACT</name>
<protein>
    <submittedName>
        <fullName evidence="1">Uncharacterized protein</fullName>
    </submittedName>
</protein>
<accession>A0A1F6NYL6</accession>
<reference evidence="1 2" key="1">
    <citation type="journal article" date="2016" name="Nat. Commun.">
        <title>Thousands of microbial genomes shed light on interconnected biogeochemical processes in an aquifer system.</title>
        <authorList>
            <person name="Anantharaman K."/>
            <person name="Brown C.T."/>
            <person name="Hug L.A."/>
            <person name="Sharon I."/>
            <person name="Castelle C.J."/>
            <person name="Probst A.J."/>
            <person name="Thomas B.C."/>
            <person name="Singh A."/>
            <person name="Wilkins M.J."/>
            <person name="Karaoz U."/>
            <person name="Brodie E.L."/>
            <person name="Williams K.H."/>
            <person name="Hubbard S.S."/>
            <person name="Banfield J.F."/>
        </authorList>
    </citation>
    <scope>NUCLEOTIDE SEQUENCE [LARGE SCALE GENOMIC DNA]</scope>
</reference>
<dbReference type="EMBL" id="MFRC01000051">
    <property type="protein sequence ID" value="OGH89017.1"/>
    <property type="molecule type" value="Genomic_DNA"/>
</dbReference>
<evidence type="ECO:0000313" key="2">
    <source>
        <dbReference type="Proteomes" id="UP000178490"/>
    </source>
</evidence>
<gene>
    <name evidence="1" type="ORF">A2537_01250</name>
</gene>
<organism evidence="1 2">
    <name type="scientific">Candidatus Magasanikbacteria bacterium RIFOXYD2_FULL_36_9</name>
    <dbReference type="NCBI Taxonomy" id="1798707"/>
    <lineage>
        <taxon>Bacteria</taxon>
        <taxon>Candidatus Magasanikiibacteriota</taxon>
    </lineage>
</organism>